<feature type="transmembrane region" description="Helical" evidence="2">
    <location>
        <begin position="17"/>
        <end position="36"/>
    </location>
</feature>
<feature type="region of interest" description="Disordered" evidence="1">
    <location>
        <begin position="232"/>
        <end position="265"/>
    </location>
</feature>
<organism evidence="3 4">
    <name type="scientific">Pythium oligandrum</name>
    <name type="common">Mycoparasitic fungus</name>
    <dbReference type="NCBI Taxonomy" id="41045"/>
    <lineage>
        <taxon>Eukaryota</taxon>
        <taxon>Sar</taxon>
        <taxon>Stramenopiles</taxon>
        <taxon>Oomycota</taxon>
        <taxon>Peronosporomycetes</taxon>
        <taxon>Pythiales</taxon>
        <taxon>Pythiaceae</taxon>
        <taxon>Pythium</taxon>
    </lineage>
</organism>
<gene>
    <name evidence="3" type="ORF">Poli38472_007059</name>
</gene>
<dbReference type="Proteomes" id="UP000794436">
    <property type="component" value="Unassembled WGS sequence"/>
</dbReference>
<keyword evidence="4" id="KW-1185">Reference proteome</keyword>
<dbReference type="OrthoDB" id="183853at2759"/>
<reference evidence="3" key="1">
    <citation type="submission" date="2019-03" db="EMBL/GenBank/DDBJ databases">
        <title>Long read genome sequence of the mycoparasitic Pythium oligandrum ATCC 38472 isolated from sugarbeet rhizosphere.</title>
        <authorList>
            <person name="Gaulin E."/>
        </authorList>
    </citation>
    <scope>NUCLEOTIDE SEQUENCE</scope>
    <source>
        <strain evidence="3">ATCC 38472_TT</strain>
    </source>
</reference>
<keyword evidence="2" id="KW-1133">Transmembrane helix</keyword>
<dbReference type="EMBL" id="SPLM01000110">
    <property type="protein sequence ID" value="TMW58914.1"/>
    <property type="molecule type" value="Genomic_DNA"/>
</dbReference>
<keyword evidence="2" id="KW-0472">Membrane</keyword>
<evidence type="ECO:0000313" key="3">
    <source>
        <dbReference type="EMBL" id="TMW58914.1"/>
    </source>
</evidence>
<keyword evidence="2" id="KW-0812">Transmembrane</keyword>
<dbReference type="AlphaFoldDB" id="A0A8K1C913"/>
<proteinExistence type="predicted"/>
<comment type="caution">
    <text evidence="3">The sequence shown here is derived from an EMBL/GenBank/DDBJ whole genome shotgun (WGS) entry which is preliminary data.</text>
</comment>
<evidence type="ECO:0000256" key="1">
    <source>
        <dbReference type="SAM" id="MobiDB-lite"/>
    </source>
</evidence>
<accession>A0A8K1C913</accession>
<sequence>MIPSVMALRVEIQRGRLVVWTLCTLLVIVSVVVVFGHGVDLTKIVFAQDSRDPDAEAKLVDHYNSYSASVVSLFGRPIEILVGLIVQVFILRFASSSLLQPETPWQIRGGVFCSAAVVAYLVNNGFNAVNAQLRQLNIRPVISASDLSLALPLRTLSRTRCCEISCCRVFGPDPLSNIDKPHVIAQVMLDESKFPSLVLQRHLVDLLDDQSTHHEVETFMIQALALEHPEDKTPIKFGQDSNSASTREATKSDSRIEDIESARSH</sequence>
<feature type="compositionally biased region" description="Basic and acidic residues" evidence="1">
    <location>
        <begin position="248"/>
        <end position="265"/>
    </location>
</feature>
<evidence type="ECO:0000313" key="4">
    <source>
        <dbReference type="Proteomes" id="UP000794436"/>
    </source>
</evidence>
<protein>
    <submittedName>
        <fullName evidence="3">Uncharacterized protein</fullName>
    </submittedName>
</protein>
<name>A0A8K1C913_PYTOL</name>
<evidence type="ECO:0000256" key="2">
    <source>
        <dbReference type="SAM" id="Phobius"/>
    </source>
</evidence>